<dbReference type="InterPro" id="IPR014757">
    <property type="entry name" value="Tscrpt_reg_IclR_C"/>
</dbReference>
<keyword evidence="1" id="KW-0805">Transcription regulation</keyword>
<gene>
    <name evidence="6" type="ORF">H4W26_002081</name>
</gene>
<dbReference type="GO" id="GO:0003677">
    <property type="term" value="F:DNA binding"/>
    <property type="evidence" value="ECO:0007669"/>
    <property type="project" value="UniProtKB-KW"/>
</dbReference>
<feature type="domain" description="HTH iclR-type" evidence="4">
    <location>
        <begin position="8"/>
        <end position="68"/>
    </location>
</feature>
<evidence type="ECO:0000256" key="2">
    <source>
        <dbReference type="ARBA" id="ARBA00023125"/>
    </source>
</evidence>
<dbReference type="Gene3D" id="3.30.450.40">
    <property type="match status" value="1"/>
</dbReference>
<dbReference type="InterPro" id="IPR005471">
    <property type="entry name" value="Tscrpt_reg_IclR_N"/>
</dbReference>
<dbReference type="SUPFAM" id="SSF55781">
    <property type="entry name" value="GAF domain-like"/>
    <property type="match status" value="1"/>
</dbReference>
<dbReference type="Pfam" id="PF01614">
    <property type="entry name" value="IclR_C"/>
    <property type="match status" value="1"/>
</dbReference>
<dbReference type="InterPro" id="IPR029016">
    <property type="entry name" value="GAF-like_dom_sf"/>
</dbReference>
<dbReference type="PANTHER" id="PTHR30136:SF24">
    <property type="entry name" value="HTH-TYPE TRANSCRIPTIONAL REPRESSOR ALLR"/>
    <property type="match status" value="1"/>
</dbReference>
<keyword evidence="3" id="KW-0804">Transcription</keyword>
<proteinExistence type="predicted"/>
<keyword evidence="2 6" id="KW-0238">DNA-binding</keyword>
<dbReference type="InterPro" id="IPR050707">
    <property type="entry name" value="HTH_MetabolicPath_Reg"/>
</dbReference>
<organism evidence="6 7">
    <name type="scientific">Nesterenkonia halotolerans</name>
    <dbReference type="NCBI Taxonomy" id="225325"/>
    <lineage>
        <taxon>Bacteria</taxon>
        <taxon>Bacillati</taxon>
        <taxon>Actinomycetota</taxon>
        <taxon>Actinomycetes</taxon>
        <taxon>Micrococcales</taxon>
        <taxon>Micrococcaceae</taxon>
        <taxon>Nesterenkonia</taxon>
    </lineage>
</organism>
<dbReference type="InterPro" id="IPR036388">
    <property type="entry name" value="WH-like_DNA-bd_sf"/>
</dbReference>
<dbReference type="RefSeq" id="WP_192592146.1">
    <property type="nucleotide sequence ID" value="NZ_JADBEE010000002.1"/>
</dbReference>
<evidence type="ECO:0000313" key="7">
    <source>
        <dbReference type="Proteomes" id="UP000636579"/>
    </source>
</evidence>
<evidence type="ECO:0000313" key="6">
    <source>
        <dbReference type="EMBL" id="MBE1515289.1"/>
    </source>
</evidence>
<dbReference type="PROSITE" id="PS51077">
    <property type="entry name" value="HTH_ICLR"/>
    <property type="match status" value="1"/>
</dbReference>
<name>A0ABR9J8F5_9MICC</name>
<comment type="caution">
    <text evidence="6">The sequence shown here is derived from an EMBL/GenBank/DDBJ whole genome shotgun (WGS) entry which is preliminary data.</text>
</comment>
<evidence type="ECO:0000259" key="5">
    <source>
        <dbReference type="PROSITE" id="PS51078"/>
    </source>
</evidence>
<dbReference type="Pfam" id="PF09339">
    <property type="entry name" value="HTH_IclR"/>
    <property type="match status" value="1"/>
</dbReference>
<evidence type="ECO:0000259" key="4">
    <source>
        <dbReference type="PROSITE" id="PS51077"/>
    </source>
</evidence>
<protein>
    <submittedName>
        <fullName evidence="6">DNA-binding IclR family transcriptional regulator</fullName>
    </submittedName>
</protein>
<dbReference type="SUPFAM" id="SSF46785">
    <property type="entry name" value="Winged helix' DNA-binding domain"/>
    <property type="match status" value="1"/>
</dbReference>
<dbReference type="PANTHER" id="PTHR30136">
    <property type="entry name" value="HELIX-TURN-HELIX TRANSCRIPTIONAL REGULATOR, ICLR FAMILY"/>
    <property type="match status" value="1"/>
</dbReference>
<keyword evidence="7" id="KW-1185">Reference proteome</keyword>
<sequence>MANSPTGDSVLARLDRVLATFSAADSLLTAAEISRRTGLPPATAHRLCRDMAELGWLESLPAGYMVGTRLWEMTNRSAPTMKLAVRARPYLSDVHAVMGQHVQLGVVEGHEVLFVDRLSAREAPRIHGGVAGRLPLHVSATGIVLLAHASAEFRTFYRTHHTEQTPQGPAMIAEERLEHVRQQGYCAQTGVIEPGVTGVAVPIRQRGRSVVAALGVVTDDDDVARRPAPWVQMLQIAARGIQREVSSREADTR</sequence>
<dbReference type="Gene3D" id="1.10.10.10">
    <property type="entry name" value="Winged helix-like DNA-binding domain superfamily/Winged helix DNA-binding domain"/>
    <property type="match status" value="1"/>
</dbReference>
<feature type="domain" description="IclR-ED" evidence="5">
    <location>
        <begin position="69"/>
        <end position="247"/>
    </location>
</feature>
<dbReference type="InterPro" id="IPR036390">
    <property type="entry name" value="WH_DNA-bd_sf"/>
</dbReference>
<dbReference type="SMART" id="SM00346">
    <property type="entry name" value="HTH_ICLR"/>
    <property type="match status" value="1"/>
</dbReference>
<evidence type="ECO:0000256" key="1">
    <source>
        <dbReference type="ARBA" id="ARBA00023015"/>
    </source>
</evidence>
<dbReference type="Proteomes" id="UP000636579">
    <property type="component" value="Unassembled WGS sequence"/>
</dbReference>
<dbReference type="PROSITE" id="PS51078">
    <property type="entry name" value="ICLR_ED"/>
    <property type="match status" value="1"/>
</dbReference>
<evidence type="ECO:0000256" key="3">
    <source>
        <dbReference type="ARBA" id="ARBA00023163"/>
    </source>
</evidence>
<accession>A0ABR9J8F5</accession>
<dbReference type="EMBL" id="JADBEE010000002">
    <property type="protein sequence ID" value="MBE1515289.1"/>
    <property type="molecule type" value="Genomic_DNA"/>
</dbReference>
<reference evidence="6 7" key="1">
    <citation type="submission" date="2020-10" db="EMBL/GenBank/DDBJ databases">
        <title>Sequencing the genomes of 1000 actinobacteria strains.</title>
        <authorList>
            <person name="Klenk H.-P."/>
        </authorList>
    </citation>
    <scope>NUCLEOTIDE SEQUENCE [LARGE SCALE GENOMIC DNA]</scope>
    <source>
        <strain evidence="6 7">DSM 15474</strain>
    </source>
</reference>